<dbReference type="FunFam" id="2.20.25.80:FF:000003">
    <property type="entry name" value="WRKY transcription factor 57"/>
    <property type="match status" value="1"/>
</dbReference>
<evidence type="ECO:0000256" key="2">
    <source>
        <dbReference type="ARBA" id="ARBA00023015"/>
    </source>
</evidence>
<evidence type="ECO:0000256" key="4">
    <source>
        <dbReference type="ARBA" id="ARBA00023163"/>
    </source>
</evidence>
<proteinExistence type="predicted"/>
<feature type="region of interest" description="Disordered" evidence="6">
    <location>
        <begin position="101"/>
        <end position="159"/>
    </location>
</feature>
<comment type="caution">
    <text evidence="8">The sequence shown here is derived from an EMBL/GenBank/DDBJ whole genome shotgun (WGS) entry which is preliminary data.</text>
</comment>
<dbReference type="SUPFAM" id="SSF118290">
    <property type="entry name" value="WRKY DNA-binding domain"/>
    <property type="match status" value="1"/>
</dbReference>
<evidence type="ECO:0000256" key="6">
    <source>
        <dbReference type="SAM" id="MobiDB-lite"/>
    </source>
</evidence>
<dbReference type="GO" id="GO:0043565">
    <property type="term" value="F:sequence-specific DNA binding"/>
    <property type="evidence" value="ECO:0007669"/>
    <property type="project" value="InterPro"/>
</dbReference>
<feature type="compositionally biased region" description="Polar residues" evidence="6">
    <location>
        <begin position="101"/>
        <end position="124"/>
    </location>
</feature>
<dbReference type="Gene3D" id="2.20.25.80">
    <property type="entry name" value="WRKY domain"/>
    <property type="match status" value="1"/>
</dbReference>
<keyword evidence="4" id="KW-0804">Transcription</keyword>
<gene>
    <name evidence="8" type="ORF">C2S53_016518</name>
</gene>
<dbReference type="InterPro" id="IPR044810">
    <property type="entry name" value="WRKY_plant"/>
</dbReference>
<comment type="subcellular location">
    <subcellularLocation>
        <location evidence="1">Nucleus</location>
    </subcellularLocation>
</comment>
<dbReference type="SMART" id="SM00774">
    <property type="entry name" value="WRKY"/>
    <property type="match status" value="1"/>
</dbReference>
<evidence type="ECO:0000259" key="7">
    <source>
        <dbReference type="PROSITE" id="PS50811"/>
    </source>
</evidence>
<dbReference type="EMBL" id="SDAM02000020">
    <property type="protein sequence ID" value="KAH6836459.1"/>
    <property type="molecule type" value="Genomic_DNA"/>
</dbReference>
<evidence type="ECO:0000256" key="1">
    <source>
        <dbReference type="ARBA" id="ARBA00004123"/>
    </source>
</evidence>
<keyword evidence="3 8" id="KW-0238">DNA-binding</keyword>
<feature type="domain" description="WRKY" evidence="7">
    <location>
        <begin position="174"/>
        <end position="239"/>
    </location>
</feature>
<keyword evidence="9" id="KW-1185">Reference proteome</keyword>
<keyword evidence="5" id="KW-0539">Nucleus</keyword>
<dbReference type="GO" id="GO:0005634">
    <property type="term" value="C:nucleus"/>
    <property type="evidence" value="ECO:0007669"/>
    <property type="project" value="UniProtKB-SubCell"/>
</dbReference>
<evidence type="ECO:0000256" key="5">
    <source>
        <dbReference type="ARBA" id="ARBA00023242"/>
    </source>
</evidence>
<protein>
    <submittedName>
        <fullName evidence="8">WRKY DNA-binding protein 71</fullName>
    </submittedName>
</protein>
<dbReference type="GO" id="GO:0003700">
    <property type="term" value="F:DNA-binding transcription factor activity"/>
    <property type="evidence" value="ECO:0007669"/>
    <property type="project" value="InterPro"/>
</dbReference>
<dbReference type="PANTHER" id="PTHR31221:SF358">
    <property type="entry name" value="WRKY TRANSCRIPTION FACTOR 71"/>
    <property type="match status" value="1"/>
</dbReference>
<dbReference type="PANTHER" id="PTHR31221">
    <property type="entry name" value="WRKY TRANSCRIPTION FACTOR PROTEIN 1-RELATED"/>
    <property type="match status" value="1"/>
</dbReference>
<evidence type="ECO:0000313" key="9">
    <source>
        <dbReference type="Proteomes" id="UP001190926"/>
    </source>
</evidence>
<sequence length="302" mass="34089">MSDADQNNSYSYSSDIDQSNMGFQFSFLSDHNFTPFSFNMYSHQQQQLQNPTEMFDLSYTNFSHGGYTTPSAAAFDLSLSSISEAAVFAVKNINCDSSSNKNLGDQTSCSTAAENLPTTPNSSDAGVEEDSYKTMGGDHQGKQGADDLEPKKLKEKKKVQKKARETRFAFVTKSEIDNLEDGYRWRKYGQKAVKNSPFPRSYYKCTSQKCGVKKLIERSYEDPSMVITTYLSKHNHHSPTTLRGRATALPPPQLAFHNFPQNYFLHPNNSNSLQLQEHPQFLADQFITPLMRNVDSSFLQQP</sequence>
<evidence type="ECO:0000313" key="8">
    <source>
        <dbReference type="EMBL" id="KAH6836459.1"/>
    </source>
</evidence>
<keyword evidence="2" id="KW-0805">Transcription regulation</keyword>
<dbReference type="InterPro" id="IPR036576">
    <property type="entry name" value="WRKY_dom_sf"/>
</dbReference>
<dbReference type="AlphaFoldDB" id="A0AAD4JMA2"/>
<name>A0AAD4JMA2_PERFH</name>
<evidence type="ECO:0000256" key="3">
    <source>
        <dbReference type="ARBA" id="ARBA00023125"/>
    </source>
</evidence>
<dbReference type="Pfam" id="PF03106">
    <property type="entry name" value="WRKY"/>
    <property type="match status" value="1"/>
</dbReference>
<reference evidence="8 9" key="1">
    <citation type="journal article" date="2021" name="Nat. Commun.">
        <title>Incipient diploidization of the medicinal plant Perilla within 10,000 years.</title>
        <authorList>
            <person name="Zhang Y."/>
            <person name="Shen Q."/>
            <person name="Leng L."/>
            <person name="Zhang D."/>
            <person name="Chen S."/>
            <person name="Shi Y."/>
            <person name="Ning Z."/>
            <person name="Chen S."/>
        </authorList>
    </citation>
    <scope>NUCLEOTIDE SEQUENCE [LARGE SCALE GENOMIC DNA]</scope>
    <source>
        <strain evidence="9">cv. PC099</strain>
    </source>
</reference>
<accession>A0AAD4JMA2</accession>
<dbReference type="PROSITE" id="PS50811">
    <property type="entry name" value="WRKY"/>
    <property type="match status" value="1"/>
</dbReference>
<organism evidence="8 9">
    <name type="scientific">Perilla frutescens var. hirtella</name>
    <name type="common">Perilla citriodora</name>
    <name type="synonym">Perilla setoyensis</name>
    <dbReference type="NCBI Taxonomy" id="608512"/>
    <lineage>
        <taxon>Eukaryota</taxon>
        <taxon>Viridiplantae</taxon>
        <taxon>Streptophyta</taxon>
        <taxon>Embryophyta</taxon>
        <taxon>Tracheophyta</taxon>
        <taxon>Spermatophyta</taxon>
        <taxon>Magnoliopsida</taxon>
        <taxon>eudicotyledons</taxon>
        <taxon>Gunneridae</taxon>
        <taxon>Pentapetalae</taxon>
        <taxon>asterids</taxon>
        <taxon>lamiids</taxon>
        <taxon>Lamiales</taxon>
        <taxon>Lamiaceae</taxon>
        <taxon>Nepetoideae</taxon>
        <taxon>Elsholtzieae</taxon>
        <taxon>Perilla</taxon>
    </lineage>
</organism>
<feature type="compositionally biased region" description="Basic and acidic residues" evidence="6">
    <location>
        <begin position="139"/>
        <end position="152"/>
    </location>
</feature>
<dbReference type="InterPro" id="IPR003657">
    <property type="entry name" value="WRKY_dom"/>
</dbReference>
<dbReference type="Proteomes" id="UP001190926">
    <property type="component" value="Unassembled WGS sequence"/>
</dbReference>